<protein>
    <submittedName>
        <fullName evidence="1">Uncharacterized protein</fullName>
    </submittedName>
</protein>
<reference evidence="1 2" key="1">
    <citation type="journal article" date="2021" name="Elife">
        <title>Chloroplast acquisition without the gene transfer in kleptoplastic sea slugs, Plakobranchus ocellatus.</title>
        <authorList>
            <person name="Maeda T."/>
            <person name="Takahashi S."/>
            <person name="Yoshida T."/>
            <person name="Shimamura S."/>
            <person name="Takaki Y."/>
            <person name="Nagai Y."/>
            <person name="Toyoda A."/>
            <person name="Suzuki Y."/>
            <person name="Arimoto A."/>
            <person name="Ishii H."/>
            <person name="Satoh N."/>
            <person name="Nishiyama T."/>
            <person name="Hasebe M."/>
            <person name="Maruyama T."/>
            <person name="Minagawa J."/>
            <person name="Obokata J."/>
            <person name="Shigenobu S."/>
        </authorList>
    </citation>
    <scope>NUCLEOTIDE SEQUENCE [LARGE SCALE GENOMIC DNA]</scope>
</reference>
<comment type="caution">
    <text evidence="1">The sequence shown here is derived from an EMBL/GenBank/DDBJ whole genome shotgun (WGS) entry which is preliminary data.</text>
</comment>
<dbReference type="EMBL" id="BMAT01007596">
    <property type="protein sequence ID" value="GFR67348.1"/>
    <property type="molecule type" value="Genomic_DNA"/>
</dbReference>
<organism evidence="1 2">
    <name type="scientific">Elysia marginata</name>
    <dbReference type="NCBI Taxonomy" id="1093978"/>
    <lineage>
        <taxon>Eukaryota</taxon>
        <taxon>Metazoa</taxon>
        <taxon>Spiralia</taxon>
        <taxon>Lophotrochozoa</taxon>
        <taxon>Mollusca</taxon>
        <taxon>Gastropoda</taxon>
        <taxon>Heterobranchia</taxon>
        <taxon>Euthyneura</taxon>
        <taxon>Panpulmonata</taxon>
        <taxon>Sacoglossa</taxon>
        <taxon>Placobranchoidea</taxon>
        <taxon>Plakobranchidae</taxon>
        <taxon>Elysia</taxon>
    </lineage>
</organism>
<evidence type="ECO:0000313" key="2">
    <source>
        <dbReference type="Proteomes" id="UP000762676"/>
    </source>
</evidence>
<proteinExistence type="predicted"/>
<gene>
    <name evidence="1" type="ORF">ElyMa_003703700</name>
</gene>
<dbReference type="AlphaFoldDB" id="A0AAV4F1W9"/>
<keyword evidence="2" id="KW-1185">Reference proteome</keyword>
<sequence length="157" mass="18099">MFHSLTGCDTTSYFQHIGERTAWKIWKLSDMLTTALCNLRKDPNNLQDNILQTVERFVILLYDRTSSIECIDAARKHLFVRKGRHLSLLPPIKAALYQYILRSILQAGFLWGRLTSKSCDLPSPGLWGWTSPEKWKPMWTLLSDAASSCKKLIHCRC</sequence>
<evidence type="ECO:0000313" key="1">
    <source>
        <dbReference type="EMBL" id="GFR67348.1"/>
    </source>
</evidence>
<accession>A0AAV4F1W9</accession>
<dbReference type="Proteomes" id="UP000762676">
    <property type="component" value="Unassembled WGS sequence"/>
</dbReference>
<name>A0AAV4F1W9_9GAST</name>